<accession>A0A5C1AIN3</accession>
<keyword evidence="1" id="KW-1133">Transmembrane helix</keyword>
<evidence type="ECO:0000313" key="3">
    <source>
        <dbReference type="Proteomes" id="UP000324974"/>
    </source>
</evidence>
<keyword evidence="3" id="KW-1185">Reference proteome</keyword>
<dbReference type="Proteomes" id="UP000324974">
    <property type="component" value="Chromosome"/>
</dbReference>
<sequence length="123" mass="13958">MMWQRWKWPLAGIGVAAVVIAVWVIRSPGRPFNAVDWQDERLASKGVRLEMAERLVARGTLKGIPQAEIIGRMGKPAPASYSPNWQMVYWLAQGRGSSPTESDWLMIRLTDDGFVSEYRIVRD</sequence>
<evidence type="ECO:0000313" key="2">
    <source>
        <dbReference type="EMBL" id="QEL17552.1"/>
    </source>
</evidence>
<reference evidence="3" key="1">
    <citation type="submission" date="2019-08" db="EMBL/GenBank/DDBJ databases">
        <title>Limnoglobus roseus gen. nov., sp. nov., a novel freshwater planctomycete with a giant genome from the family Gemmataceae.</title>
        <authorList>
            <person name="Kulichevskaya I.S."/>
            <person name="Naumoff D.G."/>
            <person name="Miroshnikov K."/>
            <person name="Ivanova A."/>
            <person name="Philippov D.A."/>
            <person name="Hakobyan A."/>
            <person name="Rijpstra I.C."/>
            <person name="Sinninghe Damste J.S."/>
            <person name="Liesack W."/>
            <person name="Dedysh S.N."/>
        </authorList>
    </citation>
    <scope>NUCLEOTIDE SEQUENCE [LARGE SCALE GENOMIC DNA]</scope>
    <source>
        <strain evidence="3">PX52</strain>
    </source>
</reference>
<keyword evidence="1" id="KW-0472">Membrane</keyword>
<dbReference type="OrthoDB" id="2858410at2"/>
<dbReference type="AlphaFoldDB" id="A0A5C1AIN3"/>
<evidence type="ECO:0008006" key="4">
    <source>
        <dbReference type="Google" id="ProtNLM"/>
    </source>
</evidence>
<organism evidence="2 3">
    <name type="scientific">Limnoglobus roseus</name>
    <dbReference type="NCBI Taxonomy" id="2598579"/>
    <lineage>
        <taxon>Bacteria</taxon>
        <taxon>Pseudomonadati</taxon>
        <taxon>Planctomycetota</taxon>
        <taxon>Planctomycetia</taxon>
        <taxon>Gemmatales</taxon>
        <taxon>Gemmataceae</taxon>
        <taxon>Limnoglobus</taxon>
    </lineage>
</organism>
<gene>
    <name evidence="2" type="ORF">PX52LOC_04543</name>
</gene>
<proteinExistence type="predicted"/>
<dbReference type="EMBL" id="CP042425">
    <property type="protein sequence ID" value="QEL17552.1"/>
    <property type="molecule type" value="Genomic_DNA"/>
</dbReference>
<dbReference type="KEGG" id="lrs:PX52LOC_04543"/>
<protein>
    <recommendedName>
        <fullName evidence="4">Outer membrane protein assembly factor BamE</fullName>
    </recommendedName>
</protein>
<dbReference type="RefSeq" id="WP_149112144.1">
    <property type="nucleotide sequence ID" value="NZ_CP042425.1"/>
</dbReference>
<evidence type="ECO:0000256" key="1">
    <source>
        <dbReference type="SAM" id="Phobius"/>
    </source>
</evidence>
<name>A0A5C1AIN3_9BACT</name>
<keyword evidence="1" id="KW-0812">Transmembrane</keyword>
<feature type="transmembrane region" description="Helical" evidence="1">
    <location>
        <begin position="6"/>
        <end position="25"/>
    </location>
</feature>